<dbReference type="CDD" id="cd02883">
    <property type="entry name" value="NUDIX_Hydrolase"/>
    <property type="match status" value="1"/>
</dbReference>
<evidence type="ECO:0000256" key="2">
    <source>
        <dbReference type="ARBA" id="ARBA00005582"/>
    </source>
</evidence>
<proteinExistence type="inferred from homology"/>
<reference evidence="6 7" key="1">
    <citation type="submission" date="2019-01" db="EMBL/GenBank/DDBJ databases">
        <title>Nocardioides guangzhouensis sp. nov., an actinobacterium isolated from soil.</title>
        <authorList>
            <person name="Fu Y."/>
            <person name="Cai Y."/>
            <person name="Lin Z."/>
            <person name="Chen P."/>
        </authorList>
    </citation>
    <scope>NUCLEOTIDE SEQUENCE [LARGE SCALE GENOMIC DNA]</scope>
    <source>
        <strain evidence="6 7">NBRC 105384</strain>
    </source>
</reference>
<dbReference type="OrthoDB" id="9804442at2"/>
<dbReference type="PANTHER" id="PTHR43046">
    <property type="entry name" value="GDP-MANNOSE MANNOSYL HYDROLASE"/>
    <property type="match status" value="1"/>
</dbReference>
<dbReference type="SUPFAM" id="SSF55811">
    <property type="entry name" value="Nudix"/>
    <property type="match status" value="1"/>
</dbReference>
<evidence type="ECO:0000256" key="3">
    <source>
        <dbReference type="ARBA" id="ARBA00022801"/>
    </source>
</evidence>
<dbReference type="InterPro" id="IPR015797">
    <property type="entry name" value="NUDIX_hydrolase-like_dom_sf"/>
</dbReference>
<evidence type="ECO:0000256" key="4">
    <source>
        <dbReference type="RuleBase" id="RU003476"/>
    </source>
</evidence>
<dbReference type="InterPro" id="IPR020476">
    <property type="entry name" value="Nudix_hydrolase"/>
</dbReference>
<dbReference type="PROSITE" id="PS51462">
    <property type="entry name" value="NUDIX"/>
    <property type="match status" value="1"/>
</dbReference>
<dbReference type="Pfam" id="PF00293">
    <property type="entry name" value="NUDIX"/>
    <property type="match status" value="1"/>
</dbReference>
<dbReference type="Gene3D" id="3.90.79.10">
    <property type="entry name" value="Nucleoside Triphosphate Pyrophosphohydrolase"/>
    <property type="match status" value="1"/>
</dbReference>
<dbReference type="InterPro" id="IPR020084">
    <property type="entry name" value="NUDIX_hydrolase_CS"/>
</dbReference>
<gene>
    <name evidence="6" type="ORF">ETU37_01255</name>
</gene>
<evidence type="ECO:0000313" key="7">
    <source>
        <dbReference type="Proteomes" id="UP000291189"/>
    </source>
</evidence>
<dbReference type="PANTHER" id="PTHR43046:SF14">
    <property type="entry name" value="MUTT_NUDIX FAMILY PROTEIN"/>
    <property type="match status" value="1"/>
</dbReference>
<dbReference type="PRINTS" id="PR00502">
    <property type="entry name" value="NUDIXFAMILY"/>
</dbReference>
<dbReference type="AlphaFoldDB" id="A0A4Q5JCI0"/>
<dbReference type="PROSITE" id="PS00893">
    <property type="entry name" value="NUDIX_BOX"/>
    <property type="match status" value="1"/>
</dbReference>
<evidence type="ECO:0000259" key="5">
    <source>
        <dbReference type="PROSITE" id="PS51462"/>
    </source>
</evidence>
<comment type="similarity">
    <text evidence="2 4">Belongs to the Nudix hydrolase family.</text>
</comment>
<dbReference type="InterPro" id="IPR000086">
    <property type="entry name" value="NUDIX_hydrolase_dom"/>
</dbReference>
<protein>
    <submittedName>
        <fullName evidence="6">NUDIX domain-containing protein</fullName>
    </submittedName>
</protein>
<comment type="cofactor">
    <cofactor evidence="1">
        <name>Mg(2+)</name>
        <dbReference type="ChEBI" id="CHEBI:18420"/>
    </cofactor>
</comment>
<dbReference type="RefSeq" id="WP_129985049.1">
    <property type="nucleotide sequence ID" value="NZ_SDPU01000001.1"/>
</dbReference>
<feature type="domain" description="Nudix hydrolase" evidence="5">
    <location>
        <begin position="17"/>
        <end position="162"/>
    </location>
</feature>
<keyword evidence="7" id="KW-1185">Reference proteome</keyword>
<evidence type="ECO:0000256" key="1">
    <source>
        <dbReference type="ARBA" id="ARBA00001946"/>
    </source>
</evidence>
<sequence>MPAEPAEPADAADAALPRRQRVAAYALLRRGHEVLLTRMSDRTRIPGRWTLPGGGIDHGEEPRAALVREVYEETGLRVEPGVLADVHSTHFTGARADGLVEDYHGIHLIFRATIAPESHDVEPHVVEDDSSTDLAAWVDVDEALGLDLLSAARHALTHIHHDEVSR</sequence>
<name>A0A4Q5JCI0_9ACTN</name>
<evidence type="ECO:0000313" key="6">
    <source>
        <dbReference type="EMBL" id="RYU15771.1"/>
    </source>
</evidence>
<dbReference type="GO" id="GO:0016787">
    <property type="term" value="F:hydrolase activity"/>
    <property type="evidence" value="ECO:0007669"/>
    <property type="project" value="UniProtKB-KW"/>
</dbReference>
<dbReference type="Proteomes" id="UP000291189">
    <property type="component" value="Unassembled WGS sequence"/>
</dbReference>
<comment type="caution">
    <text evidence="6">The sequence shown here is derived from an EMBL/GenBank/DDBJ whole genome shotgun (WGS) entry which is preliminary data.</text>
</comment>
<organism evidence="6 7">
    <name type="scientific">Nocardioides iriomotensis</name>
    <dbReference type="NCBI Taxonomy" id="715784"/>
    <lineage>
        <taxon>Bacteria</taxon>
        <taxon>Bacillati</taxon>
        <taxon>Actinomycetota</taxon>
        <taxon>Actinomycetes</taxon>
        <taxon>Propionibacteriales</taxon>
        <taxon>Nocardioidaceae</taxon>
        <taxon>Nocardioides</taxon>
    </lineage>
</organism>
<dbReference type="EMBL" id="SDPU01000001">
    <property type="protein sequence ID" value="RYU15771.1"/>
    <property type="molecule type" value="Genomic_DNA"/>
</dbReference>
<accession>A0A4Q5JCI0</accession>
<keyword evidence="3 4" id="KW-0378">Hydrolase</keyword>